<feature type="binding site" evidence="11">
    <location>
        <begin position="247"/>
        <end position="248"/>
    </location>
    <ligand>
        <name>FMN</name>
        <dbReference type="ChEBI" id="CHEBI:58210"/>
    </ligand>
</feature>
<dbReference type="GO" id="GO:0009423">
    <property type="term" value="P:chorismate biosynthetic process"/>
    <property type="evidence" value="ECO:0007669"/>
    <property type="project" value="UniProtKB-UniRule"/>
</dbReference>
<dbReference type="RefSeq" id="WP_005468732.1">
    <property type="nucleotide sequence ID" value="NZ_KB291043.1"/>
</dbReference>
<dbReference type="EMBL" id="AMEQ01000018">
    <property type="protein sequence ID" value="EKY02159.1"/>
    <property type="molecule type" value="Genomic_DNA"/>
</dbReference>
<dbReference type="GO" id="GO:0009073">
    <property type="term" value="P:aromatic amino acid family biosynthetic process"/>
    <property type="evidence" value="ECO:0007669"/>
    <property type="project" value="UniProtKB-KW"/>
</dbReference>
<evidence type="ECO:0000256" key="10">
    <source>
        <dbReference type="ARBA" id="ARBA00023239"/>
    </source>
</evidence>
<dbReference type="PIRSF" id="PIRSF001456">
    <property type="entry name" value="Chorismate_synth"/>
    <property type="match status" value="1"/>
</dbReference>
<dbReference type="HAMAP" id="MF_00300">
    <property type="entry name" value="Chorismate_synth"/>
    <property type="match status" value="1"/>
</dbReference>
<comment type="similarity">
    <text evidence="2 11 12">Belongs to the chorismate synthase family.</text>
</comment>
<comment type="function">
    <text evidence="11">Catalyzes the anti-1,4-elimination of the C-3 phosphate and the C-6 proR hydrogen from 5-enolpyruvylshikimate-3-phosphate (EPSP) to yield chorismate, which is the branch point compound that serves as the starting substrate for the three terminal pathways of aromatic amino acid biosynthesis. This reaction introduces a second double bond into the aromatic ring system.</text>
</comment>
<keyword evidence="6 11" id="KW-0288">FMN</keyword>
<dbReference type="InterPro" id="IPR000453">
    <property type="entry name" value="Chorismate_synth"/>
</dbReference>
<feature type="binding site" evidence="11">
    <location>
        <begin position="123"/>
        <end position="125"/>
    </location>
    <ligand>
        <name>FMN</name>
        <dbReference type="ChEBI" id="CHEBI:58210"/>
    </ligand>
</feature>
<evidence type="ECO:0000313" key="13">
    <source>
        <dbReference type="EMBL" id="EKY02159.1"/>
    </source>
</evidence>
<keyword evidence="4 11" id="KW-0028">Amino-acid biosynthesis</keyword>
<dbReference type="InterPro" id="IPR020541">
    <property type="entry name" value="Chorismate_synthase_CS"/>
</dbReference>
<accession>L1NF77</accession>
<evidence type="ECO:0000313" key="14">
    <source>
        <dbReference type="Proteomes" id="UP000010408"/>
    </source>
</evidence>
<keyword evidence="5 11" id="KW-0285">Flavoprotein</keyword>
<comment type="cofactor">
    <cofactor evidence="11 12">
        <name>FMNH2</name>
        <dbReference type="ChEBI" id="CHEBI:57618"/>
    </cofactor>
    <text evidence="11 12">Reduced FMN (FMNH(2)).</text>
</comment>
<comment type="subunit">
    <text evidence="11">Homotetramer.</text>
</comment>
<dbReference type="SUPFAM" id="SSF103263">
    <property type="entry name" value="Chorismate synthase, AroC"/>
    <property type="match status" value="1"/>
</dbReference>
<feature type="binding site" evidence="11">
    <location>
        <begin position="306"/>
        <end position="310"/>
    </location>
    <ligand>
        <name>FMN</name>
        <dbReference type="ChEBI" id="CHEBI:58210"/>
    </ligand>
</feature>
<evidence type="ECO:0000256" key="2">
    <source>
        <dbReference type="ARBA" id="ARBA00008014"/>
    </source>
</evidence>
<dbReference type="UniPathway" id="UPA00053">
    <property type="reaction ID" value="UER00090"/>
</dbReference>
<evidence type="ECO:0000256" key="1">
    <source>
        <dbReference type="ARBA" id="ARBA00005044"/>
    </source>
</evidence>
<feature type="binding site" evidence="11">
    <location>
        <position position="332"/>
    </location>
    <ligand>
        <name>FMN</name>
        <dbReference type="ChEBI" id="CHEBI:58210"/>
    </ligand>
</feature>
<comment type="catalytic activity">
    <reaction evidence="11 12">
        <text>5-O-(1-carboxyvinyl)-3-phosphoshikimate = chorismate + phosphate</text>
        <dbReference type="Rhea" id="RHEA:21020"/>
        <dbReference type="ChEBI" id="CHEBI:29748"/>
        <dbReference type="ChEBI" id="CHEBI:43474"/>
        <dbReference type="ChEBI" id="CHEBI:57701"/>
        <dbReference type="EC" id="4.2.3.5"/>
    </reaction>
</comment>
<dbReference type="Gene3D" id="3.60.150.10">
    <property type="entry name" value="Chorismate synthase AroC"/>
    <property type="match status" value="1"/>
</dbReference>
<comment type="pathway">
    <text evidence="1 11 12">Metabolic intermediate biosynthesis; chorismate biosynthesis; chorismate from D-erythrose 4-phosphate and phosphoenolpyruvate: step 7/7.</text>
</comment>
<dbReference type="PANTHER" id="PTHR21085">
    <property type="entry name" value="CHORISMATE SYNTHASE"/>
    <property type="match status" value="1"/>
</dbReference>
<dbReference type="FunFam" id="3.60.150.10:FF:000002">
    <property type="entry name" value="Chorismate synthase"/>
    <property type="match status" value="1"/>
</dbReference>
<keyword evidence="7 11" id="KW-0274">FAD</keyword>
<dbReference type="NCBIfam" id="TIGR00033">
    <property type="entry name" value="aroC"/>
    <property type="match status" value="1"/>
</dbReference>
<dbReference type="EC" id="4.2.3.5" evidence="3 11"/>
<dbReference type="Proteomes" id="UP000010408">
    <property type="component" value="Unassembled WGS sequence"/>
</dbReference>
<keyword evidence="10 11" id="KW-0456">Lyase</keyword>
<evidence type="ECO:0000256" key="6">
    <source>
        <dbReference type="ARBA" id="ARBA00022643"/>
    </source>
</evidence>
<dbReference type="PANTHER" id="PTHR21085:SF0">
    <property type="entry name" value="CHORISMATE SYNTHASE"/>
    <property type="match status" value="1"/>
</dbReference>
<dbReference type="GO" id="GO:0010181">
    <property type="term" value="F:FMN binding"/>
    <property type="evidence" value="ECO:0007669"/>
    <property type="project" value="TreeGrafter"/>
</dbReference>
<keyword evidence="8 11" id="KW-0521">NADP</keyword>
<dbReference type="GO" id="GO:0005829">
    <property type="term" value="C:cytosol"/>
    <property type="evidence" value="ECO:0007669"/>
    <property type="project" value="TreeGrafter"/>
</dbReference>
<dbReference type="GO" id="GO:0004107">
    <property type="term" value="F:chorismate synthase activity"/>
    <property type="evidence" value="ECO:0007669"/>
    <property type="project" value="UniProtKB-UniRule"/>
</dbReference>
<dbReference type="PATRIC" id="fig|1127696.3.peg.481"/>
<evidence type="ECO:0000256" key="4">
    <source>
        <dbReference type="ARBA" id="ARBA00022605"/>
    </source>
</evidence>
<keyword evidence="9 11" id="KW-0057">Aromatic amino acid biosynthesis</keyword>
<feature type="binding site" evidence="11">
    <location>
        <position position="52"/>
    </location>
    <ligand>
        <name>NADP(+)</name>
        <dbReference type="ChEBI" id="CHEBI:58349"/>
    </ligand>
</feature>
<reference evidence="13 14" key="1">
    <citation type="submission" date="2012-05" db="EMBL/GenBank/DDBJ databases">
        <authorList>
            <person name="Weinstock G."/>
            <person name="Sodergren E."/>
            <person name="Lobos E.A."/>
            <person name="Fulton L."/>
            <person name="Fulton R."/>
            <person name="Courtney L."/>
            <person name="Fronick C."/>
            <person name="O'Laughlin M."/>
            <person name="Godfrey J."/>
            <person name="Wilson R.M."/>
            <person name="Miner T."/>
            <person name="Farmer C."/>
            <person name="Delehaunty K."/>
            <person name="Cordes M."/>
            <person name="Minx P."/>
            <person name="Tomlinson C."/>
            <person name="Chen J."/>
            <person name="Wollam A."/>
            <person name="Pepin K.H."/>
            <person name="Bhonagiri V."/>
            <person name="Zhang X."/>
            <person name="Suruliraj S."/>
            <person name="Warren W."/>
            <person name="Mitreva M."/>
            <person name="Mardis E.R."/>
            <person name="Wilson R.K."/>
        </authorList>
    </citation>
    <scope>NUCLEOTIDE SEQUENCE [LARGE SCALE GENOMIC DNA]</scope>
    <source>
        <strain evidence="13 14">F0037</strain>
    </source>
</reference>
<dbReference type="eggNOG" id="COG0082">
    <property type="taxonomic scope" value="Bacteria"/>
</dbReference>
<evidence type="ECO:0000256" key="5">
    <source>
        <dbReference type="ARBA" id="ARBA00022630"/>
    </source>
</evidence>
<evidence type="ECO:0000256" key="3">
    <source>
        <dbReference type="ARBA" id="ARBA00013036"/>
    </source>
</evidence>
<evidence type="ECO:0000256" key="12">
    <source>
        <dbReference type="RuleBase" id="RU000605"/>
    </source>
</evidence>
<evidence type="ECO:0000256" key="11">
    <source>
        <dbReference type="HAMAP-Rule" id="MF_00300"/>
    </source>
</evidence>
<evidence type="ECO:0000256" key="8">
    <source>
        <dbReference type="ARBA" id="ARBA00022857"/>
    </source>
</evidence>
<proteinExistence type="inferred from homology"/>
<dbReference type="GO" id="GO:0008652">
    <property type="term" value="P:amino acid biosynthetic process"/>
    <property type="evidence" value="ECO:0007669"/>
    <property type="project" value="UniProtKB-KW"/>
</dbReference>
<dbReference type="InterPro" id="IPR035904">
    <property type="entry name" value="Chorismate_synth_AroC_sf"/>
</dbReference>
<evidence type="ECO:0000256" key="7">
    <source>
        <dbReference type="ARBA" id="ARBA00022827"/>
    </source>
</evidence>
<organism evidence="13 14">
    <name type="scientific">Porphyromonas catoniae F0037</name>
    <dbReference type="NCBI Taxonomy" id="1127696"/>
    <lineage>
        <taxon>Bacteria</taxon>
        <taxon>Pseudomonadati</taxon>
        <taxon>Bacteroidota</taxon>
        <taxon>Bacteroidia</taxon>
        <taxon>Bacteroidales</taxon>
        <taxon>Porphyromonadaceae</taxon>
        <taxon>Porphyromonas</taxon>
    </lineage>
</organism>
<dbReference type="NCBIfam" id="NF003793">
    <property type="entry name" value="PRK05382.1"/>
    <property type="match status" value="1"/>
</dbReference>
<feature type="binding site" evidence="11">
    <location>
        <position position="46"/>
    </location>
    <ligand>
        <name>NADP(+)</name>
        <dbReference type="ChEBI" id="CHEBI:58349"/>
    </ligand>
</feature>
<dbReference type="Pfam" id="PF01264">
    <property type="entry name" value="Chorismate_synt"/>
    <property type="match status" value="1"/>
</dbReference>
<dbReference type="PROSITE" id="PS00788">
    <property type="entry name" value="CHORISMATE_SYNTHASE_2"/>
    <property type="match status" value="1"/>
</dbReference>
<protein>
    <recommendedName>
        <fullName evidence="3 11">Chorismate synthase</fullName>
        <shortName evidence="11">CS</shortName>
        <ecNumber evidence="3 11">4.2.3.5</ecNumber>
    </recommendedName>
    <alternativeName>
        <fullName evidence="11">5-enolpyruvylshikimate-3-phosphate phospholyase</fullName>
    </alternativeName>
</protein>
<comment type="caution">
    <text evidence="13">The sequence shown here is derived from an EMBL/GenBank/DDBJ whole genome shotgun (WGS) entry which is preliminary data.</text>
</comment>
<dbReference type="CDD" id="cd07304">
    <property type="entry name" value="Chorismate_synthase"/>
    <property type="match status" value="1"/>
</dbReference>
<name>L1NF77_9PORP</name>
<evidence type="ECO:0000256" key="9">
    <source>
        <dbReference type="ARBA" id="ARBA00023141"/>
    </source>
</evidence>
<feature type="binding site" evidence="11">
    <location>
        <position position="291"/>
    </location>
    <ligand>
        <name>FMN</name>
        <dbReference type="ChEBI" id="CHEBI:58210"/>
    </ligand>
</feature>
<dbReference type="STRING" id="1127696.HMPREF9134_00548"/>
<dbReference type="PROSITE" id="PS00789">
    <property type="entry name" value="CHORISMATE_SYNTHASE_3"/>
    <property type="match status" value="1"/>
</dbReference>
<dbReference type="AlphaFoldDB" id="L1NF77"/>
<dbReference type="HOGENOM" id="CLU_034547_0_2_10"/>
<gene>
    <name evidence="11" type="primary">aroC</name>
    <name evidence="13" type="ORF">HMPREF9134_00548</name>
</gene>
<sequence length="373" mass="40727">MNTFGRTLRLTTFGESHGEAIGGILDGFPSGFAIDLGVIEEALERRRPGKSKLTSARDEMDHVHILSGIHEGVTLGTPITFLIKNEGFRSQDYDTLRNVYRPGHADYTYAMKYGVRDVRGGGRASARETAVRVAAGALAYEWLKTMGVEIFTYISSIGHLELEDTLWNQPSTPEYLDYLRSSRNHIPSCPDQALSEQMAEIIEQMREEGDSVGGVISCRVVGLPVGLGEPLYDKCSARLASAMMSINAVKGFEIGDGFRMSKCRGSEVSDEFYLRDNNIRTKANHSGGILGGITSGEDLTFRVAFKPTSSIHKAQQTITTEAIPIQLEIQGRHDPCVALRAIPVVEAMAALTLADFYLSLLGSRASASQCNLI</sequence>
<dbReference type="PROSITE" id="PS00787">
    <property type="entry name" value="CHORISMATE_SYNTHASE_1"/>
    <property type="match status" value="1"/>
</dbReference>